<keyword evidence="3" id="KW-1185">Reference proteome</keyword>
<reference evidence="2 3" key="1">
    <citation type="submission" date="2011-02" db="EMBL/GenBank/DDBJ databases">
        <title>The Genome Sequence of Sphaeroforma arctica JP610.</title>
        <authorList>
            <consortium name="The Broad Institute Genome Sequencing Platform"/>
            <person name="Russ C."/>
            <person name="Cuomo C."/>
            <person name="Young S.K."/>
            <person name="Zeng Q."/>
            <person name="Gargeya S."/>
            <person name="Alvarado L."/>
            <person name="Berlin A."/>
            <person name="Chapman S.B."/>
            <person name="Chen Z."/>
            <person name="Freedman E."/>
            <person name="Gellesch M."/>
            <person name="Goldberg J."/>
            <person name="Griggs A."/>
            <person name="Gujja S."/>
            <person name="Heilman E."/>
            <person name="Heiman D."/>
            <person name="Howarth C."/>
            <person name="Mehta T."/>
            <person name="Neiman D."/>
            <person name="Pearson M."/>
            <person name="Roberts A."/>
            <person name="Saif S."/>
            <person name="Shea T."/>
            <person name="Shenoy N."/>
            <person name="Sisk P."/>
            <person name="Stolte C."/>
            <person name="Sykes S."/>
            <person name="White J."/>
            <person name="Yandava C."/>
            <person name="Burger G."/>
            <person name="Gray M.W."/>
            <person name="Holland P.W.H."/>
            <person name="King N."/>
            <person name="Lang F.B.F."/>
            <person name="Roger A.J."/>
            <person name="Ruiz-Trillo I."/>
            <person name="Haas B."/>
            <person name="Nusbaum C."/>
            <person name="Birren B."/>
        </authorList>
    </citation>
    <scope>NUCLEOTIDE SEQUENCE [LARGE SCALE GENOMIC DNA]</scope>
    <source>
        <strain evidence="2 3">JP610</strain>
    </source>
</reference>
<feature type="region of interest" description="Disordered" evidence="1">
    <location>
        <begin position="101"/>
        <end position="131"/>
    </location>
</feature>
<dbReference type="AlphaFoldDB" id="A0A0L0FCB2"/>
<evidence type="ECO:0000313" key="3">
    <source>
        <dbReference type="Proteomes" id="UP000054560"/>
    </source>
</evidence>
<proteinExistence type="predicted"/>
<dbReference type="EMBL" id="KQ245246">
    <property type="protein sequence ID" value="KNC73718.1"/>
    <property type="molecule type" value="Genomic_DNA"/>
</dbReference>
<name>A0A0L0FCB2_9EUKA</name>
<feature type="region of interest" description="Disordered" evidence="1">
    <location>
        <begin position="171"/>
        <end position="191"/>
    </location>
</feature>
<evidence type="ECO:0000256" key="1">
    <source>
        <dbReference type="SAM" id="MobiDB-lite"/>
    </source>
</evidence>
<dbReference type="GeneID" id="25914230"/>
<gene>
    <name evidence="2" type="ORF">SARC_13726</name>
</gene>
<dbReference type="RefSeq" id="XP_014147620.1">
    <property type="nucleotide sequence ID" value="XM_014292145.1"/>
</dbReference>
<accession>A0A0L0FCB2</accession>
<organism evidence="2 3">
    <name type="scientific">Sphaeroforma arctica JP610</name>
    <dbReference type="NCBI Taxonomy" id="667725"/>
    <lineage>
        <taxon>Eukaryota</taxon>
        <taxon>Ichthyosporea</taxon>
        <taxon>Ichthyophonida</taxon>
        <taxon>Sphaeroforma</taxon>
    </lineage>
</organism>
<protein>
    <submittedName>
        <fullName evidence="2">Uncharacterized protein</fullName>
    </submittedName>
</protein>
<sequence>MSVAGICSWASLPLSQSSKRVLLVRRKVHTTHLFTKLRGNFGHYLKNDTARMASSARVHLNTPESPIRTDLHRYYTHYTPIARGKCPAQPRCMQIDRRMSPYSTITTPPDKNISDTSGANKTASQQSNDRVTHPKEILKENADQHTLHTTSNAIDEPHPLYAEFTPAYSRQPKSYPDYEGPLRSFPKEPPVRVPANLTRKVENCDKLYNPGPIHHVGRESSVRGVR</sequence>
<evidence type="ECO:0000313" key="2">
    <source>
        <dbReference type="EMBL" id="KNC73718.1"/>
    </source>
</evidence>
<dbReference type="Proteomes" id="UP000054560">
    <property type="component" value="Unassembled WGS sequence"/>
</dbReference>
<feature type="compositionally biased region" description="Polar residues" evidence="1">
    <location>
        <begin position="101"/>
        <end position="129"/>
    </location>
</feature>